<keyword evidence="3" id="KW-1185">Reference proteome</keyword>
<keyword evidence="1" id="KW-1133">Transmembrane helix</keyword>
<evidence type="ECO:0000313" key="2">
    <source>
        <dbReference type="EMBL" id="MBD1422785.1"/>
    </source>
</evidence>
<evidence type="ECO:0000256" key="1">
    <source>
        <dbReference type="SAM" id="Phobius"/>
    </source>
</evidence>
<feature type="transmembrane region" description="Helical" evidence="1">
    <location>
        <begin position="25"/>
        <end position="43"/>
    </location>
</feature>
<gene>
    <name evidence="2" type="ORF">H8B21_14510</name>
</gene>
<dbReference type="RefSeq" id="WP_190314473.1">
    <property type="nucleotide sequence ID" value="NZ_JACNYL010000003.1"/>
</dbReference>
<protein>
    <submittedName>
        <fullName evidence="2">Uncharacterized protein</fullName>
    </submittedName>
</protein>
<evidence type="ECO:0000313" key="3">
    <source>
        <dbReference type="Proteomes" id="UP000651112"/>
    </source>
</evidence>
<proteinExistence type="predicted"/>
<keyword evidence="1" id="KW-0812">Transmembrane</keyword>
<name>A0ABR7XUQ6_9SPHI</name>
<organism evidence="2 3">
    <name type="scientific">Sphingobacterium chuzhouense</name>
    <dbReference type="NCBI Taxonomy" id="1742264"/>
    <lineage>
        <taxon>Bacteria</taxon>
        <taxon>Pseudomonadati</taxon>
        <taxon>Bacteroidota</taxon>
        <taxon>Sphingobacteriia</taxon>
        <taxon>Sphingobacteriales</taxon>
        <taxon>Sphingobacteriaceae</taxon>
        <taxon>Sphingobacterium</taxon>
    </lineage>
</organism>
<sequence length="53" mass="5701">MSNVQFGTLGGTICSVWNSFDWGNMVHTAAVAAIGATVSYLVSRLLDGGRRRR</sequence>
<dbReference type="Proteomes" id="UP000651112">
    <property type="component" value="Unassembled WGS sequence"/>
</dbReference>
<keyword evidence="1" id="KW-0472">Membrane</keyword>
<reference evidence="2 3" key="1">
    <citation type="submission" date="2020-08" db="EMBL/GenBank/DDBJ databases">
        <title>Sphingobacterium sp. DN00404 isolated from aquaculture water.</title>
        <authorList>
            <person name="Zhang M."/>
        </authorList>
    </citation>
    <scope>NUCLEOTIDE SEQUENCE [LARGE SCALE GENOMIC DNA]</scope>
    <source>
        <strain evidence="2 3">KCTC 42746</strain>
    </source>
</reference>
<dbReference type="EMBL" id="JACNYL010000003">
    <property type="protein sequence ID" value="MBD1422785.1"/>
    <property type="molecule type" value="Genomic_DNA"/>
</dbReference>
<accession>A0ABR7XUQ6</accession>
<comment type="caution">
    <text evidence="2">The sequence shown here is derived from an EMBL/GenBank/DDBJ whole genome shotgun (WGS) entry which is preliminary data.</text>
</comment>